<dbReference type="Gene3D" id="3.60.10.10">
    <property type="entry name" value="Endonuclease/exonuclease/phosphatase"/>
    <property type="match status" value="1"/>
</dbReference>
<dbReference type="InterPro" id="IPR036412">
    <property type="entry name" value="HAD-like_sf"/>
</dbReference>
<keyword evidence="17" id="KW-1185">Reference proteome</keyword>
<evidence type="ECO:0000256" key="10">
    <source>
        <dbReference type="PIRSR" id="PIRSR604808-3"/>
    </source>
</evidence>
<evidence type="ECO:0000256" key="11">
    <source>
        <dbReference type="SAM" id="Coils"/>
    </source>
</evidence>
<comment type="caution">
    <text evidence="16">The sequence shown here is derived from an EMBL/GenBank/DDBJ whole genome shotgun (WGS) entry which is preliminary data.</text>
</comment>
<feature type="site" description="Transition state stabilizer" evidence="10">
    <location>
        <position position="862"/>
    </location>
</feature>
<evidence type="ECO:0000313" key="16">
    <source>
        <dbReference type="EMBL" id="OLP80270.1"/>
    </source>
</evidence>
<sequence length="3820" mass="417160">MTLAVDFRHVIFVSAGCASMAMRVSSSDTEAMPKGEDEEEEEEDDDDEYIDEVVSPPLVSNPCATGPSLNFNYWDRGRQVLQTDLVNLRASLRKLAIDLAKSGYIHKLSAMLREHDPKMLLLPPRQDAQVGPQQTLFSAAQASGHTAVAEVVEEAATDLLFRELSKLTSMQEVEDDIVQQCLHAGANPTRPGGAHGHLPLQHLCIQEMRQPADVFTAKKVAQAASQLAEAAPLVLIMAFARPVARAEATLPLGAAACNKSFGKDIVPVLSFAVSRLLLKRPDLAAAPLLKASVEAAHNKFPNVPFVLPLVEILRAAAPCLDSATGTHVGKEVRIWEPRRSYESWTQRKQRLEILRPMLSQVHRADDSCEREEAIARLAEVEAVLDRRRRQHSEQIAELQMAMDKAQRAAEEASAQVQAVLSQRSQGSVKLRSELHGEVHADGKSDVKFDQSLPHTGSPPDAPAELLRNIRQQRGLDIDYSALPPAVLQSAGAMQRSIGAAVERLAIDLYASKGHFLLELIQNADDNRYNTSGAEPAMTLHMGSAEDAFMNAMMPNGIWLKTGRQACLLQSSSNLFWLAADRKVDPSIRSAACDDDMPAKFEKKLSDSVSEVKDLESPSESTPVPKEKQADKNATPAKRPAQKRVKKDVKDAEEEEADTSNKKAKRAKKVKEGPYTSFKQGSIPEPQLQRRVDVPEGKAGLNVLSWNVGSLRAFLRTRTADLQEAVKLAAPHVLGLMEHKLQEGTPETESALEELSKALPNYRVACVNYSTVKKGYSGTLIMLHTEAPEPISVLAEDLPAAAAEGRIVVCEFSSLFLVLCYVPNSGDGLKRLKERVEKWDPQLRERLHALAEKKSVVLMGDLNVAHQDKDIWNVEAPHVPKSAGLTPEERQSFSKLLESGFKDGFALQHPEALGAFTYWSVRAGNRKTNRGLRLDYVLVSDAMTSKGEGEDGPVLCDTFHLPAVATGDHCPVGAVIADSSLFFASINNELGMTSKDVEALCDINRSTKPAQAGKIGKKGVGWKAVFAISDQPTVLSGPFRFRFDVRCRGRLGYVTPDDLSAQEQSLLPAFLQEASSGGATVLYLPLRGRPATEDGAAADMGDGGLGIAALIRSSMDRLLMYPAWLLFLRQLRRVAWDDAVSARPRHVSLERHGDSVFVRQLANKGMAEPDEEFAFFVHRKSGVVPSDLLPAGVEPGSRIEEVAIAFQHAAVQDQRAEAPESHGQADRESDPVFCFLPVRPVGFRFSLHAPWSLTSNREDFHLEDPRNVWLRGVAADALAEAIARFGSEPGTNVLTLLDARRVLEPFWRRLLEEAVERIGDAPVVAVVGESKLYRPSEVLVPTPSLVRCTAAMRFIHALPAESWPAATGKRLARLSANEDVAVEDVRRLLSLHAEPVSAHKMRVLLNSDSVKAELTKHCRSRNPLGLAQLCELLSAMLAATQREPEKVPTFSEAGELPGDERISDVVTEIQQMQVLPLATAGSAPQMTSLSEGDVHLPGSGTWCPGLDEVTASTLLAHKDVRVFDSVSWQSLSSGGQNFLRQLGVRKEAKGFRRDWTIEDFRKSTGMGRFRVSGAIFVECSNQPALEEAKWILRLMEETDCPVVGLVANICVQRGASEVQEFLDQLRDSEGMLPKGLKGARCVCMMWENQADDACLDSRFLEGLDCLGRFGLIWEFCCEPRMAPYLSACIERFPHMVFVIDHLAHNGNRGGEMEVWGPAMDSLSKLKNVYVKLGAPEQWDVPNPADFLDRAIKAFGFDRLLYESNWFVNEAMGDSYDKTADLVYDACMRAHATEAELRKVFHDNAYKVYQIAMLSEVAAAIVRIHTLTLAESVNMQCFSGSFARPSTAEDQEEHELAVLWAGLDAIRLAKEQCLDPARPAREDRARAADPLDPAVSFAPVFRRTDALQMGAAELGHVLWLPTRSASGEVWLRRAKGLILPTFMGLTASEPARGGLEEHMQDLGDDDGQAEKATVLPPPSRQSGRPCFVVAVPASGQAGGWNECLLLREAFLTELGCAQPGIENLAVDRVAERLVSRQLWEALAKSMELRRHAARVFRENHGWLPDLEVQARQDQPGTGQRINSYFRRGAFEPVVGEGGLPYVDAEANCQSLLELLRIRCTPDFENLAVALRIWVDKEPPAMCAPKALVTALLQRAIAERPADSVLAILRNLIFIPGKGKISAQEAVWSAGTVDGDFARRVCALASTSMLEEIYGQTLRGWFCEFLSVRESPGMWQLLRALQRLIPSHAGGEGDALAPSTKPSLSFLRQLYAEIMMQLEEYIRESVVGDGQQSRLKRRRTEDGHSLIETVESKFQSRRLIILPQTRNRPWKFLATTQAYWSVDDELSELPCSQFALKNFYGVQVKTRSEECGTGLAIIDLKDFFVQVLGVKEVLTREELARRLQPTDRPQRPPQARPDRAAVAGEVANANMDADSDVSSEDDAGVREDDGALDLEDLLGDEAGALSILPPGAARGGRRGEASQRSAAAPGAHDMDVDAAAMRNLLARCCQRTRAAQPAEVLYSGPGAGQQASATAEVSLRRMCWSYRGANLYACGPPSLMANVEALRNLGITIAGRQAAHPKGSLLPSSGLQSRFTGFVDAVLWPLASFFQVPIGSLAAAVGPGIGRGRNMHGLICFSLPETVAVSRPADLCRWYCEMCRLLAGDNAADFSTAEVSSALTAEHMPKFLQFQDVSTRQPQPLSVDEKAQVTSATHDLHRCELQVSDLETSSSSDLQRQGFVLFALVSSFVLARGRAPKAVLEASFKERIQEVLNGSATSAAEHLAMRLDSKPGHLFAGYEVEFRDGHVEWLHGCLDVVTSRDSVENCILRQLQALTALCDLQGLRYNEQVRKTAERHLEVLLKEQMLALLGMSVQKVSGASILLVQKQPSNSADVDASPAAQASALMALVRCGEAVGNKEHLNDAEAWFQGLNMIYAESIWNKSFTTFHRAAITWESLAVTALHIPKHSSFRDQLEEYIRDFEVFLRQAWEAHGDFWSFSSARALAVRWSSKGLRKQQRKLLKRWAQEHVDRFLGRSSGIKAGPEGVSEGILARIGGNRYTCGPLQGLASLAGMLKDAELIQVVLQLMEKDILRYQLSDSNPGPFRSAPPELLGAFSRDGEQMNLESRQSLRVDDTAMCLIAISHLIETLQSIRGVNVDPTSEQGELQREARFLESVRGRFATPRPPRGTEVGRKAMASFNDAASTAAAPAFQAVVFDLDGTLVDTEMATCAWIAELFQPHGLSWTPELHRQIAGTVGFFPQKCLDLLQVPPGRRDELVAVLPQRITSAAYNKFLAKRMEIKPGAAALVRRLQSMRISLGLCTSRRGDGVESLLQERSDLQTLLEPLKEVRLVGSVDPRTGAKLPSKPDPQVYQACADILGAAPSSCLVFEDAPAGVQAAKAAGCFTVAVPEAWMEGDAQAEAVFATADLRLKSLEDFAEDQVLWSRLFGPPCPLLIACGNATVDVMCTVEANELEKLGLSSGTEAAGLSEARKQELVDFAQSQEDATVVAGGSAMNTVRVASWSGGDHIRAAFIAAVGMDEHGKLLEEALHEAGVVPLLKRIGQSHTGICGCLVDAGTRDRTLSVIRGASGLLDPAWIEQPDVSSLIREASVVYITSFVLTTQPRIAAVELLIENGLKSGACLAVNLSSAGLISKVHSVLQRLLPRATFVFGNQFELRAWGRHLSWSGSDTDMAAELASMLRPGGMAVVTAGASPTIVAQTDAGVQVFPVSPIPPEDVVDTNGAGDAFVGGFLAAVLMNTSKEECARSSWSTWVHRGHQCAADILRQQGCTIPCRENGMACTCVRSSSLLLQANLPAPEAHFQ</sequence>
<feature type="region of interest" description="Disordered" evidence="12">
    <location>
        <begin position="2465"/>
        <end position="2489"/>
    </location>
</feature>
<dbReference type="GO" id="GO:0016787">
    <property type="term" value="F:hydrolase activity"/>
    <property type="evidence" value="ECO:0007669"/>
    <property type="project" value="UniProtKB-KW"/>
</dbReference>
<feature type="active site" description="Proton acceptor" evidence="8">
    <location>
        <position position="968"/>
    </location>
</feature>
<dbReference type="InterPro" id="IPR004808">
    <property type="entry name" value="AP_endonuc_1"/>
</dbReference>
<feature type="site" description="Interaction with DNA substrate" evidence="10">
    <location>
        <position position="968"/>
    </location>
</feature>
<comment type="similarity">
    <text evidence="2">Belongs to the DNA repair enzymes AP/ExoA family.</text>
</comment>
<dbReference type="InterPro" id="IPR020848">
    <property type="entry name" value="AP_endonuclease_F1_CS"/>
</dbReference>
<feature type="active site" evidence="8">
    <location>
        <position position="820"/>
    </location>
</feature>
<dbReference type="SUPFAM" id="SSF55874">
    <property type="entry name" value="ATPase domain of HSP90 chaperone/DNA topoisomerase II/histidine kinase"/>
    <property type="match status" value="1"/>
</dbReference>
<evidence type="ECO:0000256" key="6">
    <source>
        <dbReference type="ARBA" id="ARBA00022801"/>
    </source>
</evidence>
<keyword evidence="5" id="KW-0418">Kinase</keyword>
<feature type="compositionally biased region" description="Basic and acidic residues" evidence="12">
    <location>
        <begin position="604"/>
        <end position="615"/>
    </location>
</feature>
<evidence type="ECO:0000256" key="8">
    <source>
        <dbReference type="PIRSR" id="PIRSR604808-1"/>
    </source>
</evidence>
<keyword evidence="16" id="KW-0540">Nuclease</keyword>
<proteinExistence type="inferred from homology"/>
<dbReference type="InterPro" id="IPR006680">
    <property type="entry name" value="Amidohydro-rel"/>
</dbReference>
<evidence type="ECO:0000256" key="4">
    <source>
        <dbReference type="ARBA" id="ARBA00022723"/>
    </source>
</evidence>
<feature type="binding site" evidence="9">
    <location>
        <position position="706"/>
    </location>
    <ligand>
        <name>Mg(2+)</name>
        <dbReference type="ChEBI" id="CHEBI:18420"/>
        <label>1</label>
    </ligand>
</feature>
<keyword evidence="9" id="KW-0464">Manganese</keyword>
<evidence type="ECO:0000259" key="15">
    <source>
        <dbReference type="Pfam" id="PF04909"/>
    </source>
</evidence>
<dbReference type="NCBIfam" id="TIGR01509">
    <property type="entry name" value="HAD-SF-IA-v3"/>
    <property type="match status" value="1"/>
</dbReference>
<evidence type="ECO:0000256" key="3">
    <source>
        <dbReference type="ARBA" id="ARBA00022679"/>
    </source>
</evidence>
<dbReference type="Gene3D" id="3.40.50.1000">
    <property type="entry name" value="HAD superfamily/HAD-like"/>
    <property type="match status" value="1"/>
</dbReference>
<keyword evidence="7 9" id="KW-0460">Magnesium</keyword>
<dbReference type="Proteomes" id="UP000186817">
    <property type="component" value="Unassembled WGS sequence"/>
</dbReference>
<dbReference type="SUPFAM" id="SSF56784">
    <property type="entry name" value="HAD-like"/>
    <property type="match status" value="1"/>
</dbReference>
<dbReference type="PROSITE" id="PS51435">
    <property type="entry name" value="AP_NUCLEASE_F1_4"/>
    <property type="match status" value="1"/>
</dbReference>
<dbReference type="InterPro" id="IPR029056">
    <property type="entry name" value="Ribokinase-like"/>
</dbReference>
<dbReference type="Pfam" id="PF00702">
    <property type="entry name" value="Hydrolase"/>
    <property type="match status" value="1"/>
</dbReference>
<dbReference type="EMBL" id="LSRX01001395">
    <property type="protein sequence ID" value="OLP80270.1"/>
    <property type="molecule type" value="Genomic_DNA"/>
</dbReference>
<accession>A0A1Q9CBF6</accession>
<dbReference type="PANTHER" id="PTHR32387:SF0">
    <property type="entry name" value="PROTEIN NO VEIN"/>
    <property type="match status" value="1"/>
</dbReference>
<dbReference type="GO" id="GO:0046872">
    <property type="term" value="F:metal ion binding"/>
    <property type="evidence" value="ECO:0007669"/>
    <property type="project" value="UniProtKB-KW"/>
</dbReference>
<dbReference type="PANTHER" id="PTHR32387">
    <property type="entry name" value="WU:FJ29H11"/>
    <property type="match status" value="1"/>
</dbReference>
<dbReference type="SUPFAM" id="SSF53613">
    <property type="entry name" value="Ribokinase-like"/>
    <property type="match status" value="1"/>
</dbReference>
<evidence type="ECO:0000256" key="9">
    <source>
        <dbReference type="PIRSR" id="PIRSR604808-2"/>
    </source>
</evidence>
<dbReference type="InterPro" id="IPR036691">
    <property type="entry name" value="Endo/exonu/phosph_ase_sf"/>
</dbReference>
<feature type="binding site" evidence="9">
    <location>
        <position position="860"/>
    </location>
    <ligand>
        <name>Mg(2+)</name>
        <dbReference type="ChEBI" id="CHEBI:18420"/>
        <label>1</label>
    </ligand>
</feature>
<feature type="region of interest" description="Disordered" evidence="12">
    <location>
        <begin position="2398"/>
        <end position="2417"/>
    </location>
</feature>
<feature type="domain" description="Carbohydrate kinase PfkB" evidence="13">
    <location>
        <begin position="3500"/>
        <end position="3789"/>
    </location>
</feature>
<gene>
    <name evidence="16" type="primary">ARP</name>
    <name evidence="16" type="ORF">AK812_SmicGene39335</name>
</gene>
<feature type="region of interest" description="Disordered" evidence="12">
    <location>
        <begin position="24"/>
        <end position="48"/>
    </location>
</feature>
<evidence type="ECO:0000256" key="12">
    <source>
        <dbReference type="SAM" id="MobiDB-lite"/>
    </source>
</evidence>
<dbReference type="SUPFAM" id="SSF56219">
    <property type="entry name" value="DNase I-like"/>
    <property type="match status" value="1"/>
</dbReference>
<dbReference type="Pfam" id="PF03372">
    <property type="entry name" value="Exo_endo_phos"/>
    <property type="match status" value="1"/>
</dbReference>
<protein>
    <submittedName>
        <fullName evidence="16">Apurinic endonuclease-redox protein</fullName>
    </submittedName>
</protein>
<evidence type="ECO:0000256" key="1">
    <source>
        <dbReference type="ARBA" id="ARBA00001936"/>
    </source>
</evidence>
<keyword evidence="16" id="KW-0255">Endonuclease</keyword>
<dbReference type="CDD" id="cd09087">
    <property type="entry name" value="Ape1-like_AP-endo"/>
    <property type="match status" value="1"/>
</dbReference>
<evidence type="ECO:0000259" key="14">
    <source>
        <dbReference type="Pfam" id="PF03372"/>
    </source>
</evidence>
<dbReference type="PROSITE" id="PS00728">
    <property type="entry name" value="AP_NUCLEASE_F1_3"/>
    <property type="match status" value="1"/>
</dbReference>
<dbReference type="InterPro" id="IPR011611">
    <property type="entry name" value="PfkB_dom"/>
</dbReference>
<dbReference type="GO" id="GO:0004519">
    <property type="term" value="F:endonuclease activity"/>
    <property type="evidence" value="ECO:0007669"/>
    <property type="project" value="UniProtKB-KW"/>
</dbReference>
<reference evidence="16 17" key="1">
    <citation type="submission" date="2016-02" db="EMBL/GenBank/DDBJ databases">
        <title>Genome analysis of coral dinoflagellate symbionts highlights evolutionary adaptations to a symbiotic lifestyle.</title>
        <authorList>
            <person name="Aranda M."/>
            <person name="Li Y."/>
            <person name="Liew Y.J."/>
            <person name="Baumgarten S."/>
            <person name="Simakov O."/>
            <person name="Wilson M."/>
            <person name="Piel J."/>
            <person name="Ashoor H."/>
            <person name="Bougouffa S."/>
            <person name="Bajic V.B."/>
            <person name="Ryu T."/>
            <person name="Ravasi T."/>
            <person name="Bayer T."/>
            <person name="Micklem G."/>
            <person name="Kim H."/>
            <person name="Bhak J."/>
            <person name="Lajeunesse T.C."/>
            <person name="Voolstra C.R."/>
        </authorList>
    </citation>
    <scope>NUCLEOTIDE SEQUENCE [LARGE SCALE GENOMIC DNA]</scope>
    <source>
        <strain evidence="16 17">CCMP2467</strain>
    </source>
</reference>
<dbReference type="InterPro" id="IPR032466">
    <property type="entry name" value="Metal_Hydrolase"/>
</dbReference>
<comment type="cofactor">
    <cofactor evidence="1">
        <name>Mn(2+)</name>
        <dbReference type="ChEBI" id="CHEBI:29035"/>
    </cofactor>
</comment>
<feature type="binding site" evidence="9">
    <location>
        <position position="862"/>
    </location>
    <ligand>
        <name>Mg(2+)</name>
        <dbReference type="ChEBI" id="CHEBI:18420"/>
        <label>1</label>
    </ligand>
</feature>
<dbReference type="InterPro" id="IPR006439">
    <property type="entry name" value="HAD-SF_hydro_IA"/>
</dbReference>
<feature type="binding site" evidence="9">
    <location>
        <position position="967"/>
    </location>
    <ligand>
        <name>Mg(2+)</name>
        <dbReference type="ChEBI" id="CHEBI:18420"/>
        <label>1</label>
    </ligand>
</feature>
<dbReference type="SUPFAM" id="SSF51556">
    <property type="entry name" value="Metallo-dependent hydrolases"/>
    <property type="match status" value="1"/>
</dbReference>
<feature type="compositionally biased region" description="Basic and acidic residues" evidence="12">
    <location>
        <begin position="2398"/>
        <end position="2407"/>
    </location>
</feature>
<dbReference type="PROSITE" id="PS00584">
    <property type="entry name" value="PFKB_KINASES_2"/>
    <property type="match status" value="1"/>
</dbReference>
<feature type="active site" description="Proton donor/acceptor" evidence="8">
    <location>
        <position position="860"/>
    </location>
</feature>
<feature type="coiled-coil region" evidence="11">
    <location>
        <begin position="370"/>
        <end position="422"/>
    </location>
</feature>
<dbReference type="InterPro" id="IPR005135">
    <property type="entry name" value="Endo/exonuclease/phosphatase"/>
</dbReference>
<dbReference type="InterPro" id="IPR002173">
    <property type="entry name" value="Carboh/pur_kinase_PfkB_CS"/>
</dbReference>
<feature type="region of interest" description="Disordered" evidence="12">
    <location>
        <begin position="439"/>
        <end position="462"/>
    </location>
</feature>
<keyword evidence="6" id="KW-0378">Hydrolase</keyword>
<dbReference type="GO" id="GO:0006281">
    <property type="term" value="P:DNA repair"/>
    <property type="evidence" value="ECO:0007669"/>
    <property type="project" value="InterPro"/>
</dbReference>
<evidence type="ECO:0000259" key="13">
    <source>
        <dbReference type="Pfam" id="PF00294"/>
    </source>
</evidence>
<comment type="cofactor">
    <cofactor evidence="9">
        <name>Mg(2+)</name>
        <dbReference type="ChEBI" id="CHEBI:18420"/>
    </cofactor>
    <cofactor evidence="9">
        <name>Mn(2+)</name>
        <dbReference type="ChEBI" id="CHEBI:29035"/>
    </cofactor>
    <text evidence="9">Probably binds two magnesium or manganese ions per subunit.</text>
</comment>
<feature type="compositionally biased region" description="Acidic residues" evidence="12">
    <location>
        <begin position="36"/>
        <end position="48"/>
    </location>
</feature>
<dbReference type="SFLD" id="SFLDG01129">
    <property type="entry name" value="C1.5:_HAD__Beta-PGM__Phosphata"/>
    <property type="match status" value="1"/>
</dbReference>
<dbReference type="InterPro" id="IPR023214">
    <property type="entry name" value="HAD_sf"/>
</dbReference>
<evidence type="ECO:0000256" key="7">
    <source>
        <dbReference type="ARBA" id="ARBA00022842"/>
    </source>
</evidence>
<dbReference type="Gene3D" id="1.10.150.240">
    <property type="entry name" value="Putative phosphatase, domain 2"/>
    <property type="match status" value="1"/>
</dbReference>
<dbReference type="Gene3D" id="3.40.1190.20">
    <property type="match status" value="1"/>
</dbReference>
<dbReference type="NCBIfam" id="TIGR00633">
    <property type="entry name" value="xth"/>
    <property type="match status" value="1"/>
</dbReference>
<dbReference type="GO" id="GO:0016301">
    <property type="term" value="F:kinase activity"/>
    <property type="evidence" value="ECO:0007669"/>
    <property type="project" value="UniProtKB-KW"/>
</dbReference>
<dbReference type="Gene3D" id="3.30.1110.10">
    <property type="match status" value="1"/>
</dbReference>
<feature type="region of interest" description="Disordered" evidence="12">
    <location>
        <begin position="604"/>
        <end position="681"/>
    </location>
</feature>
<keyword evidence="11" id="KW-0175">Coiled coil</keyword>
<keyword evidence="3" id="KW-0808">Transferase</keyword>
<feature type="compositionally biased region" description="Basic and acidic residues" evidence="12">
    <location>
        <begin position="439"/>
        <end position="448"/>
    </location>
</feature>
<dbReference type="InterPro" id="IPR023198">
    <property type="entry name" value="PGP-like_dom2"/>
</dbReference>
<feature type="domain" description="Endonuclease/exonuclease/phosphatase" evidence="14">
    <location>
        <begin position="703"/>
        <end position="952"/>
    </location>
</feature>
<organism evidence="16 17">
    <name type="scientific">Symbiodinium microadriaticum</name>
    <name type="common">Dinoflagellate</name>
    <name type="synonym">Zooxanthella microadriatica</name>
    <dbReference type="NCBI Taxonomy" id="2951"/>
    <lineage>
        <taxon>Eukaryota</taxon>
        <taxon>Sar</taxon>
        <taxon>Alveolata</taxon>
        <taxon>Dinophyceae</taxon>
        <taxon>Suessiales</taxon>
        <taxon>Symbiodiniaceae</taxon>
        <taxon>Symbiodinium</taxon>
    </lineage>
</organism>
<feature type="domain" description="Amidohydrolase-related" evidence="15">
    <location>
        <begin position="1633"/>
        <end position="1808"/>
    </location>
</feature>
<dbReference type="InterPro" id="IPR052957">
    <property type="entry name" value="Auxin_embryo_med"/>
</dbReference>
<dbReference type="OrthoDB" id="498125at2759"/>
<dbReference type="CDD" id="cd01168">
    <property type="entry name" value="adenosine_kinase"/>
    <property type="match status" value="1"/>
</dbReference>
<dbReference type="Pfam" id="PF00294">
    <property type="entry name" value="PfkB"/>
    <property type="match status" value="1"/>
</dbReference>
<evidence type="ECO:0000256" key="2">
    <source>
        <dbReference type="ARBA" id="ARBA00007092"/>
    </source>
</evidence>
<dbReference type="SFLD" id="SFLDS00003">
    <property type="entry name" value="Haloacid_Dehalogenase"/>
    <property type="match status" value="1"/>
</dbReference>
<feature type="site" description="Important for catalytic activity" evidence="10">
    <location>
        <position position="934"/>
    </location>
</feature>
<name>A0A1Q9CBF6_SYMMI</name>
<evidence type="ECO:0000256" key="5">
    <source>
        <dbReference type="ARBA" id="ARBA00022777"/>
    </source>
</evidence>
<dbReference type="Gene3D" id="3.20.20.140">
    <property type="entry name" value="Metal-dependent hydrolases"/>
    <property type="match status" value="1"/>
</dbReference>
<feature type="binding site" evidence="9">
    <location>
        <position position="968"/>
    </location>
    <ligand>
        <name>Mg(2+)</name>
        <dbReference type="ChEBI" id="CHEBI:18420"/>
        <label>1</label>
    </ligand>
</feature>
<evidence type="ECO:0000313" key="17">
    <source>
        <dbReference type="Proteomes" id="UP000186817"/>
    </source>
</evidence>
<keyword evidence="4 9" id="KW-0479">Metal-binding</keyword>
<dbReference type="CDD" id="cd07505">
    <property type="entry name" value="HAD_BPGM-like"/>
    <property type="match status" value="1"/>
</dbReference>
<dbReference type="Pfam" id="PF04909">
    <property type="entry name" value="Amidohydro_2"/>
    <property type="match status" value="1"/>
</dbReference>
<dbReference type="GO" id="GO:0003677">
    <property type="term" value="F:DNA binding"/>
    <property type="evidence" value="ECO:0007669"/>
    <property type="project" value="InterPro"/>
</dbReference>
<feature type="binding site" evidence="9">
    <location>
        <position position="737"/>
    </location>
    <ligand>
        <name>Mg(2+)</name>
        <dbReference type="ChEBI" id="CHEBI:18420"/>
        <label>1</label>
    </ligand>
</feature>
<dbReference type="InterPro" id="IPR036890">
    <property type="entry name" value="HATPase_C_sf"/>
</dbReference>